<comment type="subcellular location">
    <subcellularLocation>
        <location evidence="6">Cell membrane</location>
        <topology evidence="6">Single-pass membrane protein</topology>
    </subcellularLocation>
    <text evidence="6">Colocalized with FtsZ to the nascent septal site.</text>
</comment>
<keyword evidence="5 6" id="KW-0717">Septation</keyword>
<name>A0A1E8GN98_9LACT</name>
<organism evidence="8 9">
    <name type="scientific">Floricoccus tropicus</name>
    <dbReference type="NCBI Taxonomy" id="1859473"/>
    <lineage>
        <taxon>Bacteria</taxon>
        <taxon>Bacillati</taxon>
        <taxon>Bacillota</taxon>
        <taxon>Bacilli</taxon>
        <taxon>Lactobacillales</taxon>
        <taxon>Streptococcaceae</taxon>
        <taxon>Floricoccus</taxon>
    </lineage>
</organism>
<feature type="topological domain" description="Cytoplasmic" evidence="6">
    <location>
        <begin position="27"/>
        <end position="580"/>
    </location>
</feature>
<keyword evidence="6" id="KW-0132">Cell division</keyword>
<evidence type="ECO:0000256" key="2">
    <source>
        <dbReference type="ARBA" id="ARBA00022989"/>
    </source>
</evidence>
<evidence type="ECO:0000256" key="7">
    <source>
        <dbReference type="SAM" id="Phobius"/>
    </source>
</evidence>
<protein>
    <recommendedName>
        <fullName evidence="6">Septation ring formation regulator EzrA</fullName>
    </recommendedName>
</protein>
<evidence type="ECO:0000256" key="4">
    <source>
        <dbReference type="ARBA" id="ARBA00023136"/>
    </source>
</evidence>
<evidence type="ECO:0000256" key="6">
    <source>
        <dbReference type="HAMAP-Rule" id="MF_00728"/>
    </source>
</evidence>
<keyword evidence="6" id="KW-0131">Cell cycle</keyword>
<dbReference type="GO" id="GO:0000917">
    <property type="term" value="P:division septum assembly"/>
    <property type="evidence" value="ECO:0007669"/>
    <property type="project" value="UniProtKB-KW"/>
</dbReference>
<feature type="coiled-coil region" evidence="6">
    <location>
        <begin position="354"/>
        <end position="381"/>
    </location>
</feature>
<dbReference type="STRING" id="1859473.BG261_04820"/>
<feature type="topological domain" description="Extracellular" evidence="6">
    <location>
        <begin position="1"/>
        <end position="7"/>
    </location>
</feature>
<proteinExistence type="inferred from homology"/>
<evidence type="ECO:0000256" key="5">
    <source>
        <dbReference type="ARBA" id="ARBA00023210"/>
    </source>
</evidence>
<evidence type="ECO:0000313" key="9">
    <source>
        <dbReference type="Proteomes" id="UP000178622"/>
    </source>
</evidence>
<accession>A0A1E8GN98</accession>
<dbReference type="AlphaFoldDB" id="A0A1E8GN98"/>
<keyword evidence="1 6" id="KW-0812">Transmembrane</keyword>
<dbReference type="Pfam" id="PF06160">
    <property type="entry name" value="EzrA"/>
    <property type="match status" value="1"/>
</dbReference>
<dbReference type="GO" id="GO:0005886">
    <property type="term" value="C:plasma membrane"/>
    <property type="evidence" value="ECO:0007669"/>
    <property type="project" value="UniProtKB-SubCell"/>
</dbReference>
<keyword evidence="9" id="KW-1185">Reference proteome</keyword>
<dbReference type="EMBL" id="MKIR01000022">
    <property type="protein sequence ID" value="OFI48988.1"/>
    <property type="molecule type" value="Genomic_DNA"/>
</dbReference>
<keyword evidence="2 6" id="KW-1133">Transmembrane helix</keyword>
<comment type="caution">
    <text evidence="8">The sequence shown here is derived from an EMBL/GenBank/DDBJ whole genome shotgun (WGS) entry which is preliminary data.</text>
</comment>
<evidence type="ECO:0000256" key="3">
    <source>
        <dbReference type="ARBA" id="ARBA00023054"/>
    </source>
</evidence>
<keyword evidence="6" id="KW-1003">Cell membrane</keyword>
<dbReference type="RefSeq" id="WP_070792614.1">
    <property type="nucleotide sequence ID" value="NZ_MKIR01000022.1"/>
</dbReference>
<keyword evidence="4 6" id="KW-0472">Membrane</keyword>
<comment type="function">
    <text evidence="6">Negative regulator of FtsZ ring formation; modulates the frequency and position of FtsZ ring formation. Inhibits FtsZ ring formation at polar sites. Interacts either with FtsZ or with one of its binding partners to promote depolymerization.</text>
</comment>
<dbReference type="GO" id="GO:0005940">
    <property type="term" value="C:septin ring"/>
    <property type="evidence" value="ECO:0007669"/>
    <property type="project" value="InterPro"/>
</dbReference>
<dbReference type="GO" id="GO:0000921">
    <property type="term" value="P:septin ring assembly"/>
    <property type="evidence" value="ECO:0007669"/>
    <property type="project" value="InterPro"/>
</dbReference>
<dbReference type="InterPro" id="IPR010379">
    <property type="entry name" value="EzrA"/>
</dbReference>
<comment type="similarity">
    <text evidence="6">Belongs to the EzrA family.</text>
</comment>
<feature type="transmembrane region" description="Helical" evidence="7">
    <location>
        <begin position="6"/>
        <end position="26"/>
    </location>
</feature>
<gene>
    <name evidence="6" type="primary">ezrA</name>
    <name evidence="8" type="ORF">BG261_04820</name>
</gene>
<keyword evidence="3 6" id="KW-0175">Coiled coil</keyword>
<evidence type="ECO:0000256" key="1">
    <source>
        <dbReference type="ARBA" id="ARBA00022692"/>
    </source>
</evidence>
<dbReference type="Proteomes" id="UP000178622">
    <property type="component" value="Unassembled WGS sequence"/>
</dbReference>
<evidence type="ECO:0000313" key="8">
    <source>
        <dbReference type="EMBL" id="OFI48988.1"/>
    </source>
</evidence>
<dbReference type="OrthoDB" id="1654473at2"/>
<reference evidence="9" key="1">
    <citation type="submission" date="2016-09" db="EMBL/GenBank/DDBJ databases">
        <title>Draft genome sequence of a novel species of the family Streptococcaceae isolated from flowers.</title>
        <authorList>
            <person name="Chuah L.-O."/>
            <person name="Yap K.-P."/>
            <person name="Thong K.L."/>
            <person name="Liong M.T."/>
            <person name="Ahmad R."/>
            <person name="Rusul G."/>
        </authorList>
    </citation>
    <scope>NUCLEOTIDE SEQUENCE [LARGE SCALE GENOMIC DNA]</scope>
    <source>
        <strain evidence="9">DF1</strain>
    </source>
</reference>
<sequence length="580" mass="66566">MPTTVIWVLVTIAVVAIAAYILIMIMRKGNENRIHKLEEEKEKLLDLPVQDEIDAVKKMHLVGQSQNIYREWNQKWIDLSSNSFADLEKHLFDAEELNSHFHFLNARTEIDACEKQLDLMKGDAENIRGAISELAAQEQRNSTKIQESLDLYEGLRNEISENAEAYGTTIGEIEKQLNNIEEEFTNFVTLNSTGDPIEAAEVLENAEEHTIALGNITKRIPEIVKVVEEEFPRKISELNEGYAKFEELEYKLPATLDFKQEINNIQDRMKSSTEFAERFELDRAESEIKLINDDINELYDIFESEYAASRLVEQNAGSIKSYIDHTRENNKNLLLEIDHVSQSYVLTGNEMGQVRAYQAQIEQATNDTDELLEDIAENTEANSVFSSRLKAIQGLLEEIEDNQLKINDSLSKLKVSEKDAQVKADAFDIELRTIKRYVEKLNLPGLPKEYLDLFYMATSRVESLFKELNKVRVNVDTLNHLLDISNEDMNVLEDATDKLTDDANLAEQLIQYSNRYKTTDGEVAKAFNRAVQVFDNEWDYGKAREDISTALEQAEPGAVDRISNFYFNNKEVPDYKGIRR</sequence>
<dbReference type="HAMAP" id="MF_00728">
    <property type="entry name" value="EzrA"/>
    <property type="match status" value="1"/>
</dbReference>